<evidence type="ECO:0000313" key="3">
    <source>
        <dbReference type="EMBL" id="CAB4939668.1"/>
    </source>
</evidence>
<evidence type="ECO:0000313" key="1">
    <source>
        <dbReference type="EMBL" id="CAB4750488.1"/>
    </source>
</evidence>
<organism evidence="1">
    <name type="scientific">freshwater metagenome</name>
    <dbReference type="NCBI Taxonomy" id="449393"/>
    <lineage>
        <taxon>unclassified sequences</taxon>
        <taxon>metagenomes</taxon>
        <taxon>ecological metagenomes</taxon>
    </lineage>
</organism>
<accession>A0A6J6TTP5</accession>
<dbReference type="EMBL" id="CAEZYR010000064">
    <property type="protein sequence ID" value="CAB4750488.1"/>
    <property type="molecule type" value="Genomic_DNA"/>
</dbReference>
<dbReference type="AlphaFoldDB" id="A0A6J6TTP5"/>
<proteinExistence type="predicted"/>
<protein>
    <submittedName>
        <fullName evidence="1">Unannotated protein</fullName>
    </submittedName>
</protein>
<evidence type="ECO:0000313" key="2">
    <source>
        <dbReference type="EMBL" id="CAB4834584.1"/>
    </source>
</evidence>
<gene>
    <name evidence="1" type="ORF">UFOPK2754_01777</name>
    <name evidence="2" type="ORF">UFOPK3139_02131</name>
    <name evidence="3" type="ORF">UFOPK3543_03173</name>
</gene>
<dbReference type="EMBL" id="CAFABA010000099">
    <property type="protein sequence ID" value="CAB4834584.1"/>
    <property type="molecule type" value="Genomic_DNA"/>
</dbReference>
<sequence>MTSSESFVNESFVIDCAMCPAQGTEACQDCVVTYVCNRDPGETFVVDLGELRALRLLSEGGLVPRLRHPLAAMR</sequence>
<reference evidence="1" key="1">
    <citation type="submission" date="2020-05" db="EMBL/GenBank/DDBJ databases">
        <authorList>
            <person name="Chiriac C."/>
            <person name="Salcher M."/>
            <person name="Ghai R."/>
            <person name="Kavagutti S V."/>
        </authorList>
    </citation>
    <scope>NUCLEOTIDE SEQUENCE</scope>
</reference>
<dbReference type="EMBL" id="CAFBMH010000217">
    <property type="protein sequence ID" value="CAB4939668.1"/>
    <property type="molecule type" value="Genomic_DNA"/>
</dbReference>
<name>A0A6J6TTP5_9ZZZZ</name>